<evidence type="ECO:0000256" key="6">
    <source>
        <dbReference type="SAM" id="Phobius"/>
    </source>
</evidence>
<dbReference type="InterPro" id="IPR050927">
    <property type="entry name" value="TRPM"/>
</dbReference>
<keyword evidence="2" id="KW-1003">Cell membrane</keyword>
<dbReference type="GO" id="GO:0005261">
    <property type="term" value="F:monoatomic cation channel activity"/>
    <property type="evidence" value="ECO:0007669"/>
    <property type="project" value="TreeGrafter"/>
</dbReference>
<dbReference type="GO" id="GO:0005886">
    <property type="term" value="C:plasma membrane"/>
    <property type="evidence" value="ECO:0007669"/>
    <property type="project" value="UniProtKB-SubCell"/>
</dbReference>
<evidence type="ECO:0000313" key="9">
    <source>
        <dbReference type="Proteomes" id="UP001497382"/>
    </source>
</evidence>
<dbReference type="Gene3D" id="3.90.79.10">
    <property type="entry name" value="Nucleoside Triphosphate Pyrophosphohydrolase"/>
    <property type="match status" value="1"/>
</dbReference>
<feature type="transmembrane region" description="Helical" evidence="6">
    <location>
        <begin position="522"/>
        <end position="541"/>
    </location>
</feature>
<evidence type="ECO:0000256" key="1">
    <source>
        <dbReference type="ARBA" id="ARBA00004651"/>
    </source>
</evidence>
<evidence type="ECO:0000259" key="7">
    <source>
        <dbReference type="Pfam" id="PF25508"/>
    </source>
</evidence>
<dbReference type="Pfam" id="PF25508">
    <property type="entry name" value="TRPM2"/>
    <property type="match status" value="1"/>
</dbReference>
<gene>
    <name evidence="8" type="ORF">LARSCL_LOCUS19570</name>
</gene>
<feature type="transmembrane region" description="Helical" evidence="6">
    <location>
        <begin position="648"/>
        <end position="673"/>
    </location>
</feature>
<dbReference type="PANTHER" id="PTHR13800:SF1">
    <property type="entry name" value="TRANSIENT RECEPTOR POTENTIAL CATION CHANNEL TRPM"/>
    <property type="match status" value="1"/>
</dbReference>
<dbReference type="SUPFAM" id="SSF55811">
    <property type="entry name" value="Nudix"/>
    <property type="match status" value="1"/>
</dbReference>
<feature type="transmembrane region" description="Helical" evidence="6">
    <location>
        <begin position="561"/>
        <end position="583"/>
    </location>
</feature>
<dbReference type="Pfam" id="PF25969">
    <property type="entry name" value="NUDT9_N"/>
    <property type="match status" value="1"/>
</dbReference>
<dbReference type="EMBL" id="CAXIEN010000385">
    <property type="protein sequence ID" value="CAL1295975.1"/>
    <property type="molecule type" value="Genomic_DNA"/>
</dbReference>
<evidence type="ECO:0000256" key="5">
    <source>
        <dbReference type="ARBA" id="ARBA00023136"/>
    </source>
</evidence>
<protein>
    <recommendedName>
        <fullName evidence="7">TRPM-like domain-containing protein</fullName>
    </recommendedName>
</protein>
<dbReference type="InterPro" id="IPR015797">
    <property type="entry name" value="NUDIX_hydrolase-like_dom_sf"/>
</dbReference>
<evidence type="ECO:0000256" key="2">
    <source>
        <dbReference type="ARBA" id="ARBA00022475"/>
    </source>
</evidence>
<feature type="transmembrane region" description="Helical" evidence="6">
    <location>
        <begin position="429"/>
        <end position="448"/>
    </location>
</feature>
<dbReference type="Proteomes" id="UP001497382">
    <property type="component" value="Unassembled WGS sequence"/>
</dbReference>
<proteinExistence type="predicted"/>
<feature type="transmembrane region" description="Helical" evidence="6">
    <location>
        <begin position="493"/>
        <end position="510"/>
    </location>
</feature>
<evidence type="ECO:0000256" key="4">
    <source>
        <dbReference type="ARBA" id="ARBA00022989"/>
    </source>
</evidence>
<reference evidence="8 9" key="1">
    <citation type="submission" date="2024-04" db="EMBL/GenBank/DDBJ databases">
        <authorList>
            <person name="Rising A."/>
            <person name="Reimegard J."/>
            <person name="Sonavane S."/>
            <person name="Akerstrom W."/>
            <person name="Nylinder S."/>
            <person name="Hedman E."/>
            <person name="Kallberg Y."/>
        </authorList>
    </citation>
    <scope>NUCLEOTIDE SEQUENCE [LARGE SCALE GENOMIC DNA]</scope>
</reference>
<organism evidence="8 9">
    <name type="scientific">Larinioides sclopetarius</name>
    <dbReference type="NCBI Taxonomy" id="280406"/>
    <lineage>
        <taxon>Eukaryota</taxon>
        <taxon>Metazoa</taxon>
        <taxon>Ecdysozoa</taxon>
        <taxon>Arthropoda</taxon>
        <taxon>Chelicerata</taxon>
        <taxon>Arachnida</taxon>
        <taxon>Araneae</taxon>
        <taxon>Araneomorphae</taxon>
        <taxon>Entelegynae</taxon>
        <taxon>Araneoidea</taxon>
        <taxon>Araneidae</taxon>
        <taxon>Larinioides</taxon>
    </lineage>
</organism>
<feature type="domain" description="TRPM-like" evidence="7">
    <location>
        <begin position="94"/>
        <end position="315"/>
    </location>
</feature>
<accession>A0AAV2BIC7</accession>
<keyword evidence="5 6" id="KW-0472">Membrane</keyword>
<evidence type="ECO:0000313" key="8">
    <source>
        <dbReference type="EMBL" id="CAL1295975.1"/>
    </source>
</evidence>
<keyword evidence="3 6" id="KW-0812">Transmembrane</keyword>
<dbReference type="AlphaFoldDB" id="A0AAV2BIC7"/>
<comment type="subcellular location">
    <subcellularLocation>
        <location evidence="1">Cell membrane</location>
        <topology evidence="1">Multi-pass membrane protein</topology>
    </subcellularLocation>
</comment>
<feature type="transmembrane region" description="Helical" evidence="6">
    <location>
        <begin position="337"/>
        <end position="359"/>
    </location>
</feature>
<name>A0AAV2BIC7_9ARAC</name>
<evidence type="ECO:0000256" key="3">
    <source>
        <dbReference type="ARBA" id="ARBA00022692"/>
    </source>
</evidence>
<dbReference type="InterPro" id="IPR057366">
    <property type="entry name" value="TRPM-like"/>
</dbReference>
<sequence>MHFRVSIQALLPELRYITVFSTLDLDQDIEDLPSHLLETIFKAQKSDVSNYHDHLKRDLLLTIDWNCPHLAVTKVFYKDPSFKVDNDVFEQTLLSKDREEFISMFLDHGFEIHKYMNSSRVITLFEKALTEDFFREVCWERILGYRRIMMLDDYFIDSDLNWIVENLMGMPIYISSVELNEFSAGIFNMNCPKELVYDVARRKAITMLIIWALVSNRGKLAVYLWRHVDHPVMLALACSLILGKIQQFITDTAVKEKFEKLRKQFEDMAVGVFDLCYNDMPSKAYDALNLKNKDWGGHSLIDMAALAQNKNLVAHPCCQKWLTNTFMGNIKVRDLTWGFMTFPTYFKVILCAFFVYPMYLWVRFKETSDEDFIGNNEYEVNNPYYTPSDISRNRKINREEIGRSHLLKYHYPPMWQMIYWMWSAPITKFWVSNIFYVIYLAIFSLAVIWTSCGNLYLDLLICFWTSMIALESAHKLYALNKAFPNTPLFGKSLEIVYILMYVVFLFMLRIKPINDPYGGKILMCLGLLFFYYRMIFIYLPISSTLGPLLYRVKEMVSVDFVNFMKLVVLILIANGIAMQAILYPDFPLSVELIRKSFHKAFISFFMTPVGELKGTEPFCKTWEQKPTEGTMCRVSDYVDGRCSSGIAFWPYIIVFQYLLLLKLILLTILFALFSNTGSKFSAESNTLWKFQRYHLVTKFSVSLRLPPPLNVFSLVGILYEFGICIYKWIDTLLQKKIKKEDDMVSNEGYFSSWECNYWKQLAQDYYDKEEYKKKEEEFTQKESDLIGKLLDDVNLKEDMIYRAKSQIAQLEADIGYTHAHLETLKYRKKKDEEQRASLSLHSLSRESPYPRTKIQRFPVPDKYVPWEVMWLHYEPNTYTMSKSDFMSFLQQYVDEDILMMKQRGVNKDEIPVYLWNMESTDSNGVYRNRKSWIIDSRAQLLTYRLDLDDLPRNPMGRTGLRGKGALPRWGPNHNVFAVITRWQRRTSKSSEHSLFGTSDLLEFVETFYMSKKDISLPGGFAWSENHYQVIQSVFRMTDESTWITADDMIQFFKQHATATTGSDLSEKDFKSVKIYCGYMDDQLNTDQAWKEVELWHIHYNTYTSIFRAFKSNVKWRVLSEDVFIRLPYGQTTLLQDAIRTLEAKNEFE</sequence>
<dbReference type="PANTHER" id="PTHR13800">
    <property type="entry name" value="TRANSIENT RECEPTOR POTENTIAL CATION CHANNEL, SUBFAMILY M, MEMBER 6"/>
    <property type="match status" value="1"/>
</dbReference>
<dbReference type="GO" id="GO:0030001">
    <property type="term" value="P:metal ion transport"/>
    <property type="evidence" value="ECO:0007669"/>
    <property type="project" value="TreeGrafter"/>
</dbReference>
<keyword evidence="9" id="KW-1185">Reference proteome</keyword>
<keyword evidence="4 6" id="KW-1133">Transmembrane helix</keyword>
<comment type="caution">
    <text evidence="8">The sequence shown here is derived from an EMBL/GenBank/DDBJ whole genome shotgun (WGS) entry which is preliminary data.</text>
</comment>